<dbReference type="InterPro" id="IPR008928">
    <property type="entry name" value="6-hairpin_glycosidase_sf"/>
</dbReference>
<dbReference type="InterPro" id="IPR012341">
    <property type="entry name" value="6hp_glycosidase-like_sf"/>
</dbReference>
<gene>
    <name evidence="3" type="ORF">IM660_01705</name>
</gene>
<proteinExistence type="predicted"/>
<sequence>MEGLDLDAIPLSLPGSRLFLTAEAEGVVLHSAEYERSRTEVRLLEAVQVLAPDGAPRALDLIEPGVLAWGPVTLTFAGERALSLGSADGAGMRLRARIPARMGLVVQEWPDGVLIRTDLRVASRVWVRGARLDEATGDLLADGPVTVHLDEPPPAPASEPYPRPDPATHQRHLAATRATWAEWLARCPRVREDLAPMAVLCWYVLGANTVRLGADGGGGLGVVPALRGYAGVWQWDAYFIASGLRHGAPALAAEQLNLVLGTARPDGQLVDVVHDDGVLASSDDLPPGDLENLRRLASPVADPDDPVALTKPPLAAWALARLADGPHPPEPAWLDRQMERVLASQRWWFATQDTDGDGLPEYTHPYSSGLDDSPVFDAAVPLTSPDLAAYLVVQDQLLADWARRTGRPEVEAECRARRTATRAALLGLWDGTRFRARGHHGTVETETILELLPLLIGDLPADLTDAVVGRLGDHFAAPVGVPTVATDDPDFDPDQMWRGPSWVSTNALLALGLRASGHPDEARCVAEATVAMVVGAGGPHEYVNPVTGDKPPRAVTAFSWSAALYVDLAVALTEGSL</sequence>
<dbReference type="Pfam" id="PF22422">
    <property type="entry name" value="MGH1-like_GH"/>
    <property type="match status" value="1"/>
</dbReference>
<feature type="domain" description="Mannosylglycerate hydrolase MGH1-like glycoside hydrolase" evidence="2">
    <location>
        <begin position="229"/>
        <end position="561"/>
    </location>
</feature>
<protein>
    <submittedName>
        <fullName evidence="3">Glycogen debranching protein</fullName>
    </submittedName>
</protein>
<feature type="region of interest" description="Disordered" evidence="1">
    <location>
        <begin position="143"/>
        <end position="172"/>
    </location>
</feature>
<accession>A0A7M1SU52</accession>
<keyword evidence="4" id="KW-1185">Reference proteome</keyword>
<evidence type="ECO:0000313" key="3">
    <source>
        <dbReference type="EMBL" id="QOR71055.1"/>
    </source>
</evidence>
<organism evidence="3 4">
    <name type="scientific">Ruania alkalisoli</name>
    <dbReference type="NCBI Taxonomy" id="2779775"/>
    <lineage>
        <taxon>Bacteria</taxon>
        <taxon>Bacillati</taxon>
        <taxon>Actinomycetota</taxon>
        <taxon>Actinomycetes</taxon>
        <taxon>Micrococcales</taxon>
        <taxon>Ruaniaceae</taxon>
        <taxon>Ruania</taxon>
    </lineage>
</organism>
<evidence type="ECO:0000256" key="1">
    <source>
        <dbReference type="SAM" id="MobiDB-lite"/>
    </source>
</evidence>
<dbReference type="AlphaFoldDB" id="A0A7M1SU52"/>
<dbReference type="EMBL" id="CP063169">
    <property type="protein sequence ID" value="QOR71055.1"/>
    <property type="molecule type" value="Genomic_DNA"/>
</dbReference>
<dbReference type="RefSeq" id="WP_193497724.1">
    <property type="nucleotide sequence ID" value="NZ_CP063169.1"/>
</dbReference>
<name>A0A7M1SU52_9MICO</name>
<feature type="compositionally biased region" description="Pro residues" evidence="1">
    <location>
        <begin position="152"/>
        <end position="165"/>
    </location>
</feature>
<evidence type="ECO:0000313" key="4">
    <source>
        <dbReference type="Proteomes" id="UP000593758"/>
    </source>
</evidence>
<dbReference type="SUPFAM" id="SSF48208">
    <property type="entry name" value="Six-hairpin glycosidases"/>
    <property type="match status" value="1"/>
</dbReference>
<dbReference type="InterPro" id="IPR054491">
    <property type="entry name" value="MGH1-like_GH"/>
</dbReference>
<reference evidence="3 4" key="1">
    <citation type="submission" date="2020-10" db="EMBL/GenBank/DDBJ databases">
        <title>Haloactinobacterium sp. RN3S43, a bacterium isolated from saline soil.</title>
        <authorList>
            <person name="Sun J.-Q."/>
        </authorList>
    </citation>
    <scope>NUCLEOTIDE SEQUENCE [LARGE SCALE GENOMIC DNA]</scope>
    <source>
        <strain evidence="3 4">RN3S43</strain>
    </source>
</reference>
<evidence type="ECO:0000259" key="2">
    <source>
        <dbReference type="Pfam" id="PF22422"/>
    </source>
</evidence>
<dbReference type="Gene3D" id="1.50.10.10">
    <property type="match status" value="1"/>
</dbReference>
<dbReference type="KEGG" id="halt:IM660_01705"/>
<dbReference type="Proteomes" id="UP000593758">
    <property type="component" value="Chromosome"/>
</dbReference>
<dbReference type="GO" id="GO:0005975">
    <property type="term" value="P:carbohydrate metabolic process"/>
    <property type="evidence" value="ECO:0007669"/>
    <property type="project" value="InterPro"/>
</dbReference>